<name>A0A7W7ZDH7_9BACT</name>
<feature type="domain" description="Glycoside hydrolase family 20 catalytic" evidence="8">
    <location>
        <begin position="154"/>
        <end position="353"/>
    </location>
</feature>
<dbReference type="PANTHER" id="PTHR22600:SF57">
    <property type="entry name" value="BETA-N-ACETYLHEXOSAMINIDASE"/>
    <property type="match status" value="1"/>
</dbReference>
<comment type="similarity">
    <text evidence="2">Belongs to the glycosyl hydrolase 20 family.</text>
</comment>
<dbReference type="Gene3D" id="3.20.20.80">
    <property type="entry name" value="Glycosidases"/>
    <property type="match status" value="1"/>
</dbReference>
<evidence type="ECO:0000256" key="6">
    <source>
        <dbReference type="PIRSR" id="PIRSR625705-1"/>
    </source>
</evidence>
<dbReference type="SUPFAM" id="SSF51445">
    <property type="entry name" value="(Trans)glycosidases"/>
    <property type="match status" value="1"/>
</dbReference>
<dbReference type="Gene3D" id="3.30.379.10">
    <property type="entry name" value="Chitobiase/beta-hexosaminidase domain 2-like"/>
    <property type="match status" value="1"/>
</dbReference>
<dbReference type="SUPFAM" id="SSF55545">
    <property type="entry name" value="beta-N-acetylhexosaminidase-like domain"/>
    <property type="match status" value="1"/>
</dbReference>
<sequence>MKLMKLLCAVGVAALPGAMQAHAQHTSLLPAVQKIAYGAGAVRLCDLAVSDNSDADPQAVASLRAMLIEHCGTRNQGKITVLFSHSQTGEDLPGVDDHGGQNGREWYSLSIDASSVRIRARTRAGEFYAVQTLQQLVEATSLPQVEIEDWPSLPYRGLMMDTSHGAVPKIAEVKRQLDLLARFKANQYFFYVEANLKLEGYPLLQQPSDWTKQDIAEIVAYARERHIDVVPCVELYGHLHDLFRQEKYSNEAALRHGGEANPAHEEVQKLLDDWLRQYAAIFPSPWIHLGFDEPFELERAGSKAAGGVAPDVLWLRHLQHMAKLASDLGKRPLFWADIDEGAYIFNKYPGLAAGLPKNAIAVPWLYDARPSYDNLLDLFAASHVPILVASGISDWDNIAPDFDSTFTNIDGFLAAGRKANVIGLLNTVWSDSAQALHREAEPAMAYGAIAAWQPQAVNRPRFFAEYANLRYPVPIASDIAKALAAIENSQSLLIQALGSETSFRMWDDPFHSQTLDRAKKNSKALRDARLAAEEAIEALVPADSQSASADDKSDVESLLLAARMIDYTGMKFLYAAEIAELFDGLNDHPSVDDMHYLKRETTARNHSRVGDLLDLSAELQQQYRAEWLKQYKPYRLQTAVVRWEAEELYWRHLQASLWTVVADFKQGDPRPTLAQVLAVR</sequence>
<evidence type="ECO:0000313" key="10">
    <source>
        <dbReference type="EMBL" id="MBB5057910.1"/>
    </source>
</evidence>
<evidence type="ECO:0000313" key="11">
    <source>
        <dbReference type="Proteomes" id="UP000540989"/>
    </source>
</evidence>
<dbReference type="EMBL" id="JACHIP010000003">
    <property type="protein sequence ID" value="MBB5057910.1"/>
    <property type="molecule type" value="Genomic_DNA"/>
</dbReference>
<evidence type="ECO:0000256" key="1">
    <source>
        <dbReference type="ARBA" id="ARBA00001231"/>
    </source>
</evidence>
<comment type="catalytic activity">
    <reaction evidence="1">
        <text>Hydrolysis of terminal non-reducing N-acetyl-D-hexosamine residues in N-acetyl-beta-D-hexosaminides.</text>
        <dbReference type="EC" id="3.2.1.52"/>
    </reaction>
</comment>
<dbReference type="Pfam" id="PF00728">
    <property type="entry name" value="Glyco_hydro_20"/>
    <property type="match status" value="1"/>
</dbReference>
<protein>
    <recommendedName>
        <fullName evidence="3">beta-N-acetylhexosaminidase</fullName>
        <ecNumber evidence="3">3.2.1.52</ecNumber>
    </recommendedName>
</protein>
<keyword evidence="4" id="KW-0378">Hydrolase</keyword>
<feature type="domain" description="Beta-hexosaminidase bacterial type N-terminal" evidence="9">
    <location>
        <begin position="26"/>
        <end position="150"/>
    </location>
</feature>
<evidence type="ECO:0000256" key="3">
    <source>
        <dbReference type="ARBA" id="ARBA00012663"/>
    </source>
</evidence>
<dbReference type="AlphaFoldDB" id="A0A7W7ZDH7"/>
<keyword evidence="7" id="KW-0732">Signal</keyword>
<evidence type="ECO:0000259" key="8">
    <source>
        <dbReference type="Pfam" id="PF00728"/>
    </source>
</evidence>
<feature type="signal peptide" evidence="7">
    <location>
        <begin position="1"/>
        <end position="23"/>
    </location>
</feature>
<dbReference type="PANTHER" id="PTHR22600">
    <property type="entry name" value="BETA-HEXOSAMINIDASE"/>
    <property type="match status" value="1"/>
</dbReference>
<dbReference type="EC" id="3.2.1.52" evidence="3"/>
<dbReference type="Proteomes" id="UP000540989">
    <property type="component" value="Unassembled WGS sequence"/>
</dbReference>
<dbReference type="Pfam" id="PF02838">
    <property type="entry name" value="Glyco_hydro_20b"/>
    <property type="match status" value="1"/>
</dbReference>
<dbReference type="GO" id="GO:0005975">
    <property type="term" value="P:carbohydrate metabolic process"/>
    <property type="evidence" value="ECO:0007669"/>
    <property type="project" value="InterPro"/>
</dbReference>
<evidence type="ECO:0000259" key="9">
    <source>
        <dbReference type="Pfam" id="PF02838"/>
    </source>
</evidence>
<dbReference type="InterPro" id="IPR029018">
    <property type="entry name" value="Hex-like_dom2"/>
</dbReference>
<feature type="active site" description="Proton donor" evidence="6">
    <location>
        <position position="293"/>
    </location>
</feature>
<organism evidence="10 11">
    <name type="scientific">Granulicella aggregans</name>
    <dbReference type="NCBI Taxonomy" id="474949"/>
    <lineage>
        <taxon>Bacteria</taxon>
        <taxon>Pseudomonadati</taxon>
        <taxon>Acidobacteriota</taxon>
        <taxon>Terriglobia</taxon>
        <taxon>Terriglobales</taxon>
        <taxon>Acidobacteriaceae</taxon>
        <taxon>Granulicella</taxon>
    </lineage>
</organism>
<evidence type="ECO:0000256" key="7">
    <source>
        <dbReference type="SAM" id="SignalP"/>
    </source>
</evidence>
<evidence type="ECO:0000256" key="5">
    <source>
        <dbReference type="ARBA" id="ARBA00023295"/>
    </source>
</evidence>
<accession>A0A7W7ZDH7</accession>
<dbReference type="InterPro" id="IPR025705">
    <property type="entry name" value="Beta_hexosaminidase_sua/sub"/>
</dbReference>
<dbReference type="InterPro" id="IPR015883">
    <property type="entry name" value="Glyco_hydro_20_cat"/>
</dbReference>
<evidence type="ECO:0000256" key="2">
    <source>
        <dbReference type="ARBA" id="ARBA00006285"/>
    </source>
</evidence>
<dbReference type="GO" id="GO:0016020">
    <property type="term" value="C:membrane"/>
    <property type="evidence" value="ECO:0007669"/>
    <property type="project" value="TreeGrafter"/>
</dbReference>
<evidence type="ECO:0000256" key="4">
    <source>
        <dbReference type="ARBA" id="ARBA00022801"/>
    </source>
</evidence>
<dbReference type="GO" id="GO:0004563">
    <property type="term" value="F:beta-N-acetylhexosaminidase activity"/>
    <property type="evidence" value="ECO:0007669"/>
    <property type="project" value="UniProtKB-EC"/>
</dbReference>
<gene>
    <name evidence="10" type="ORF">HDF16_002616</name>
</gene>
<comment type="caution">
    <text evidence="10">The sequence shown here is derived from an EMBL/GenBank/DDBJ whole genome shotgun (WGS) entry which is preliminary data.</text>
</comment>
<dbReference type="PRINTS" id="PR00738">
    <property type="entry name" value="GLHYDRLASE20"/>
</dbReference>
<keyword evidence="5" id="KW-0326">Glycosidase</keyword>
<reference evidence="10 11" key="1">
    <citation type="submission" date="2020-08" db="EMBL/GenBank/DDBJ databases">
        <title>Genomic Encyclopedia of Type Strains, Phase IV (KMG-V): Genome sequencing to study the core and pangenomes of soil and plant-associated prokaryotes.</title>
        <authorList>
            <person name="Whitman W."/>
        </authorList>
    </citation>
    <scope>NUCLEOTIDE SEQUENCE [LARGE SCALE GENOMIC DNA]</scope>
    <source>
        <strain evidence="10 11">M8UP14</strain>
    </source>
</reference>
<dbReference type="GO" id="GO:0030203">
    <property type="term" value="P:glycosaminoglycan metabolic process"/>
    <property type="evidence" value="ECO:0007669"/>
    <property type="project" value="TreeGrafter"/>
</dbReference>
<proteinExistence type="inferred from homology"/>
<feature type="chain" id="PRO_5030980983" description="beta-N-acetylhexosaminidase" evidence="7">
    <location>
        <begin position="24"/>
        <end position="680"/>
    </location>
</feature>
<keyword evidence="11" id="KW-1185">Reference proteome</keyword>
<dbReference type="InterPro" id="IPR015882">
    <property type="entry name" value="HEX_bac_N"/>
</dbReference>
<dbReference type="InterPro" id="IPR017853">
    <property type="entry name" value="GH"/>
</dbReference>